<dbReference type="GeneID" id="64635366"/>
<dbReference type="PROSITE" id="PS51257">
    <property type="entry name" value="PROKAR_LIPOPROTEIN"/>
    <property type="match status" value="1"/>
</dbReference>
<name>A0A9P7DPM5_9AGAM</name>
<feature type="transmembrane region" description="Helical" evidence="1">
    <location>
        <begin position="23"/>
        <end position="42"/>
    </location>
</feature>
<organism evidence="2 3">
    <name type="scientific">Suillus subaureus</name>
    <dbReference type="NCBI Taxonomy" id="48587"/>
    <lineage>
        <taxon>Eukaryota</taxon>
        <taxon>Fungi</taxon>
        <taxon>Dikarya</taxon>
        <taxon>Basidiomycota</taxon>
        <taxon>Agaricomycotina</taxon>
        <taxon>Agaricomycetes</taxon>
        <taxon>Agaricomycetidae</taxon>
        <taxon>Boletales</taxon>
        <taxon>Suillineae</taxon>
        <taxon>Suillaceae</taxon>
        <taxon>Suillus</taxon>
    </lineage>
</organism>
<dbReference type="RefSeq" id="XP_041185798.1">
    <property type="nucleotide sequence ID" value="XM_041341350.1"/>
</dbReference>
<keyword evidence="1" id="KW-1133">Transmembrane helix</keyword>
<evidence type="ECO:0000313" key="3">
    <source>
        <dbReference type="Proteomes" id="UP000807769"/>
    </source>
</evidence>
<dbReference type="AlphaFoldDB" id="A0A9P7DPM5"/>
<sequence length="107" mass="11706">MSTGRLEASSGRFYNAYLKASSYRTWFMLGILIACSQSLGVIEKLWVRQWGQAYGDGAELGPHIMAPSVLTENEALNETATYPTMTIDTTRTTTSMLMPLASAPHVA</sequence>
<reference evidence="2" key="1">
    <citation type="journal article" date="2020" name="New Phytol.">
        <title>Comparative genomics reveals dynamic genome evolution in host specialist ectomycorrhizal fungi.</title>
        <authorList>
            <person name="Lofgren L.A."/>
            <person name="Nguyen N.H."/>
            <person name="Vilgalys R."/>
            <person name="Ruytinx J."/>
            <person name="Liao H.L."/>
            <person name="Branco S."/>
            <person name="Kuo A."/>
            <person name="LaButti K."/>
            <person name="Lipzen A."/>
            <person name="Andreopoulos W."/>
            <person name="Pangilinan J."/>
            <person name="Riley R."/>
            <person name="Hundley H."/>
            <person name="Na H."/>
            <person name="Barry K."/>
            <person name="Grigoriev I.V."/>
            <person name="Stajich J.E."/>
            <person name="Kennedy P.G."/>
        </authorList>
    </citation>
    <scope>NUCLEOTIDE SEQUENCE</scope>
    <source>
        <strain evidence="2">MN1</strain>
    </source>
</reference>
<accession>A0A9P7DPM5</accession>
<keyword evidence="1" id="KW-0472">Membrane</keyword>
<dbReference type="EMBL" id="JABBWG010000130">
    <property type="protein sequence ID" value="KAG1799992.1"/>
    <property type="molecule type" value="Genomic_DNA"/>
</dbReference>
<evidence type="ECO:0000313" key="2">
    <source>
        <dbReference type="EMBL" id="KAG1799992.1"/>
    </source>
</evidence>
<comment type="caution">
    <text evidence="2">The sequence shown here is derived from an EMBL/GenBank/DDBJ whole genome shotgun (WGS) entry which is preliminary data.</text>
</comment>
<evidence type="ECO:0000256" key="1">
    <source>
        <dbReference type="SAM" id="Phobius"/>
    </source>
</evidence>
<keyword evidence="3" id="KW-1185">Reference proteome</keyword>
<dbReference type="Proteomes" id="UP000807769">
    <property type="component" value="Unassembled WGS sequence"/>
</dbReference>
<keyword evidence="1" id="KW-0812">Transmembrane</keyword>
<proteinExistence type="predicted"/>
<gene>
    <name evidence="2" type="ORF">BJ212DRAFT_1488187</name>
</gene>
<protein>
    <submittedName>
        <fullName evidence="2">Uncharacterized protein</fullName>
    </submittedName>
</protein>